<name>A0A0F9TDH4_9ZZZZ</name>
<organism evidence="1">
    <name type="scientific">marine sediment metagenome</name>
    <dbReference type="NCBI Taxonomy" id="412755"/>
    <lineage>
        <taxon>unclassified sequences</taxon>
        <taxon>metagenomes</taxon>
        <taxon>ecological metagenomes</taxon>
    </lineage>
</organism>
<sequence length="90" mass="10594">MIRLRDEEIEIEREAYAIESRKIWARNRTREWKLKKPSELDSCFARVAQAQLKKALLGVGKEVKRMDNTAYLVPDYHKYREALKEAGLDG</sequence>
<gene>
    <name evidence="1" type="ORF">LCGC14_0406410</name>
</gene>
<dbReference type="AlphaFoldDB" id="A0A0F9TDH4"/>
<accession>A0A0F9TDH4</accession>
<comment type="caution">
    <text evidence="1">The sequence shown here is derived from an EMBL/GenBank/DDBJ whole genome shotgun (WGS) entry which is preliminary data.</text>
</comment>
<evidence type="ECO:0000313" key="1">
    <source>
        <dbReference type="EMBL" id="KKN72937.1"/>
    </source>
</evidence>
<reference evidence="1" key="1">
    <citation type="journal article" date="2015" name="Nature">
        <title>Complex archaea that bridge the gap between prokaryotes and eukaryotes.</title>
        <authorList>
            <person name="Spang A."/>
            <person name="Saw J.H."/>
            <person name="Jorgensen S.L."/>
            <person name="Zaremba-Niedzwiedzka K."/>
            <person name="Martijn J."/>
            <person name="Lind A.E."/>
            <person name="van Eijk R."/>
            <person name="Schleper C."/>
            <person name="Guy L."/>
            <person name="Ettema T.J."/>
        </authorList>
    </citation>
    <scope>NUCLEOTIDE SEQUENCE</scope>
</reference>
<proteinExistence type="predicted"/>
<protein>
    <submittedName>
        <fullName evidence="1">Uncharacterized protein</fullName>
    </submittedName>
</protein>
<dbReference type="EMBL" id="LAZR01000353">
    <property type="protein sequence ID" value="KKN72937.1"/>
    <property type="molecule type" value="Genomic_DNA"/>
</dbReference>